<name>X1B2Q6_9ZZZZ</name>
<gene>
    <name evidence="1" type="ORF">S01H4_29318</name>
</gene>
<proteinExistence type="predicted"/>
<dbReference type="EMBL" id="BART01014921">
    <property type="protein sequence ID" value="GAG78513.1"/>
    <property type="molecule type" value="Genomic_DNA"/>
</dbReference>
<accession>X1B2Q6</accession>
<evidence type="ECO:0000313" key="1">
    <source>
        <dbReference type="EMBL" id="GAG78513.1"/>
    </source>
</evidence>
<sequence>MFYINRIKLPYSVIEKTLEFFTDYGLYNVEACALWVGKEVENIFVIKEAWFPEQKNTMISYYISDMEVHKI</sequence>
<dbReference type="AlphaFoldDB" id="X1B2Q6"/>
<reference evidence="1" key="1">
    <citation type="journal article" date="2014" name="Front. Microbiol.">
        <title>High frequency of phylogenetically diverse reductive dehalogenase-homologous genes in deep subseafloor sedimentary metagenomes.</title>
        <authorList>
            <person name="Kawai M."/>
            <person name="Futagami T."/>
            <person name="Toyoda A."/>
            <person name="Takaki Y."/>
            <person name="Nishi S."/>
            <person name="Hori S."/>
            <person name="Arai W."/>
            <person name="Tsubouchi T."/>
            <person name="Morono Y."/>
            <person name="Uchiyama I."/>
            <person name="Ito T."/>
            <person name="Fujiyama A."/>
            <person name="Inagaki F."/>
            <person name="Takami H."/>
        </authorList>
    </citation>
    <scope>NUCLEOTIDE SEQUENCE</scope>
    <source>
        <strain evidence="1">Expedition CK06-06</strain>
    </source>
</reference>
<feature type="non-terminal residue" evidence="1">
    <location>
        <position position="71"/>
    </location>
</feature>
<comment type="caution">
    <text evidence="1">The sequence shown here is derived from an EMBL/GenBank/DDBJ whole genome shotgun (WGS) entry which is preliminary data.</text>
</comment>
<protein>
    <submittedName>
        <fullName evidence="1">Uncharacterized protein</fullName>
    </submittedName>
</protein>
<organism evidence="1">
    <name type="scientific">marine sediment metagenome</name>
    <dbReference type="NCBI Taxonomy" id="412755"/>
    <lineage>
        <taxon>unclassified sequences</taxon>
        <taxon>metagenomes</taxon>
        <taxon>ecological metagenomes</taxon>
    </lineage>
</organism>